<keyword evidence="4" id="KW-1185">Reference proteome</keyword>
<reference evidence="4" key="1">
    <citation type="journal article" date="2019" name="Gigascience">
        <title>De novo genome assembly of the endangered Acer yangbiense, a plant species with extremely small populations endemic to Yunnan Province, China.</title>
        <authorList>
            <person name="Yang J."/>
            <person name="Wariss H.M."/>
            <person name="Tao L."/>
            <person name="Zhang R."/>
            <person name="Yun Q."/>
            <person name="Hollingsworth P."/>
            <person name="Dao Z."/>
            <person name="Luo G."/>
            <person name="Guo H."/>
            <person name="Ma Y."/>
            <person name="Sun W."/>
        </authorList>
    </citation>
    <scope>NUCLEOTIDE SEQUENCE [LARGE SCALE GENOMIC DNA]</scope>
    <source>
        <strain evidence="4">cv. Malutang</strain>
    </source>
</reference>
<keyword evidence="2" id="KW-0328">Glycosyltransferase</keyword>
<dbReference type="OrthoDB" id="5835829at2759"/>
<comment type="caution">
    <text evidence="3">The sequence shown here is derived from an EMBL/GenBank/DDBJ whole genome shotgun (WGS) entry which is preliminary data.</text>
</comment>
<keyword evidence="2" id="KW-0808">Transferase</keyword>
<dbReference type="PANTHER" id="PTHR11926:SF1553">
    <property type="entry name" value="GLYCOSYLTRANSFERASE"/>
    <property type="match status" value="1"/>
</dbReference>
<comment type="similarity">
    <text evidence="1">Belongs to the UDP-glycosyltransferase family.</text>
</comment>
<evidence type="ECO:0000256" key="2">
    <source>
        <dbReference type="ARBA" id="ARBA00022676"/>
    </source>
</evidence>
<organism evidence="3 4">
    <name type="scientific">Acer yangbiense</name>
    <dbReference type="NCBI Taxonomy" id="1000413"/>
    <lineage>
        <taxon>Eukaryota</taxon>
        <taxon>Viridiplantae</taxon>
        <taxon>Streptophyta</taxon>
        <taxon>Embryophyta</taxon>
        <taxon>Tracheophyta</taxon>
        <taxon>Spermatophyta</taxon>
        <taxon>Magnoliopsida</taxon>
        <taxon>eudicotyledons</taxon>
        <taxon>Gunneridae</taxon>
        <taxon>Pentapetalae</taxon>
        <taxon>rosids</taxon>
        <taxon>malvids</taxon>
        <taxon>Sapindales</taxon>
        <taxon>Sapindaceae</taxon>
        <taxon>Hippocastanoideae</taxon>
        <taxon>Acereae</taxon>
        <taxon>Acer</taxon>
    </lineage>
</organism>
<dbReference type="GO" id="GO:0080044">
    <property type="term" value="F:quercetin 7-O-glucosyltransferase activity"/>
    <property type="evidence" value="ECO:0007669"/>
    <property type="project" value="TreeGrafter"/>
</dbReference>
<dbReference type="Gene3D" id="3.40.50.2000">
    <property type="entry name" value="Glycogen Phosphorylase B"/>
    <property type="match status" value="2"/>
</dbReference>
<dbReference type="GO" id="GO:0080043">
    <property type="term" value="F:quercetin 3-O-glucosyltransferase activity"/>
    <property type="evidence" value="ECO:0007669"/>
    <property type="project" value="TreeGrafter"/>
</dbReference>
<evidence type="ECO:0000313" key="4">
    <source>
        <dbReference type="Proteomes" id="UP000323000"/>
    </source>
</evidence>
<evidence type="ECO:0000313" key="3">
    <source>
        <dbReference type="EMBL" id="TXG51359.1"/>
    </source>
</evidence>
<name>A0A5C7H3P9_9ROSI</name>
<protein>
    <submittedName>
        <fullName evidence="3">Uncharacterized protein</fullName>
    </submittedName>
</protein>
<dbReference type="EMBL" id="VAHF01000011">
    <property type="protein sequence ID" value="TXG51359.1"/>
    <property type="molecule type" value="Genomic_DNA"/>
</dbReference>
<proteinExistence type="inferred from homology"/>
<dbReference type="AlphaFoldDB" id="A0A5C7H3P9"/>
<evidence type="ECO:0000256" key="1">
    <source>
        <dbReference type="ARBA" id="ARBA00009995"/>
    </source>
</evidence>
<dbReference type="PANTHER" id="PTHR11926">
    <property type="entry name" value="GLUCOSYL/GLUCURONOSYL TRANSFERASES"/>
    <property type="match status" value="1"/>
</dbReference>
<dbReference type="SUPFAM" id="SSF53756">
    <property type="entry name" value="UDP-Glycosyltransferase/glycogen phosphorylase"/>
    <property type="match status" value="1"/>
</dbReference>
<sequence length="137" mass="15410">MAKLWNVGTVGPTFPSMYLDKRIEDDIDYGVKLFKLKTSDCMNWLNDKPVGSVVYVSFGSVAKLGPEQMEELAWGLKGSNCYFMWVVRDSTETKLPNNFVEETLDKGLIGSGIRVLPDEKAIVGRQVLEKAIKEIME</sequence>
<accession>A0A5C7H3P9</accession>
<dbReference type="Proteomes" id="UP000323000">
    <property type="component" value="Chromosome 11"/>
</dbReference>
<gene>
    <name evidence="3" type="ORF">EZV62_023883</name>
</gene>